<dbReference type="InterPro" id="IPR016181">
    <property type="entry name" value="Acyl_CoA_acyltransferase"/>
</dbReference>
<dbReference type="InterPro" id="IPR036527">
    <property type="entry name" value="SCP2_sterol-bd_dom_sf"/>
</dbReference>
<dbReference type="Gene3D" id="3.30.1050.10">
    <property type="entry name" value="SCP2 sterol-binding domain"/>
    <property type="match status" value="1"/>
</dbReference>
<protein>
    <submittedName>
        <fullName evidence="3">Predicted acetyltransferase involved in intracellular survival and related acetyltransferases</fullName>
    </submittedName>
</protein>
<dbReference type="RefSeq" id="WP_055182770.1">
    <property type="nucleotide sequence ID" value="NZ_CATVRT010000010.1"/>
</dbReference>
<evidence type="ECO:0000313" key="4">
    <source>
        <dbReference type="Proteomes" id="UP000095390"/>
    </source>
</evidence>
<dbReference type="GO" id="GO:0030649">
    <property type="term" value="P:aminoglycoside antibiotic catabolic process"/>
    <property type="evidence" value="ECO:0007669"/>
    <property type="project" value="TreeGrafter"/>
</dbReference>
<dbReference type="EMBL" id="CYYC01000012">
    <property type="protein sequence ID" value="CUM94351.1"/>
    <property type="molecule type" value="Genomic_DNA"/>
</dbReference>
<dbReference type="PANTHER" id="PTHR37817">
    <property type="entry name" value="N-ACETYLTRANSFERASE EIS"/>
    <property type="match status" value="1"/>
</dbReference>
<dbReference type="PROSITE" id="PS51186">
    <property type="entry name" value="GNAT"/>
    <property type="match status" value="1"/>
</dbReference>
<feature type="domain" description="N-acetyltransferase" evidence="2">
    <location>
        <begin position="1"/>
        <end position="148"/>
    </location>
</feature>
<gene>
    <name evidence="3" type="ORF">ERS852578_01224</name>
</gene>
<dbReference type="PANTHER" id="PTHR37817:SF1">
    <property type="entry name" value="N-ACETYLTRANSFERASE EIS"/>
    <property type="match status" value="1"/>
</dbReference>
<dbReference type="AlphaFoldDB" id="A0A173SVF9"/>
<dbReference type="GO" id="GO:0034069">
    <property type="term" value="F:aminoglycoside N-acetyltransferase activity"/>
    <property type="evidence" value="ECO:0007669"/>
    <property type="project" value="TreeGrafter"/>
</dbReference>
<accession>A0A173SVF9</accession>
<dbReference type="InterPro" id="IPR051554">
    <property type="entry name" value="Acetyltransferase_Eis"/>
</dbReference>
<name>A0A173SVF9_9FIRM</name>
<dbReference type="Pfam" id="PF13527">
    <property type="entry name" value="Acetyltransf_9"/>
    <property type="match status" value="1"/>
</dbReference>
<evidence type="ECO:0000313" key="3">
    <source>
        <dbReference type="EMBL" id="CUM94351.1"/>
    </source>
</evidence>
<sequence length="512" mass="59678">MIVWDDGTKKQRVYEMWEDNFHDPVSYANFYFNEVYGKNEVLLNEEMSADENIVKGMLHLNPYTLHVKGQQAEAKYIVGVATDEEYRRQGVMRELLVKTFQELRSRGELFTYLMPADENYYLPFDFRFGMAQVEQELEYLPELRKETEKQAKDIIEKDSKDSIDAKQESVAKNKEVLLNKEEVEQESQPEECPIKEDILGDNKNKSESSFEKYTFKTELPDTELETLVAQENVIKDTLFDIFTEISVPYIRRMEKEVESDYGQVIYVFDGESYVGRVAVGAEDSYFVLSQVFCADASKRENFLEQIILYCEEKYHYNRYQLVLDPSWKDITTKIGLYRNFRFMPAKRVKKIMFRLLNIEELSKFLECKIETLKETSETEKEKVEAKICEADSCGTNSEGNDVCKSDNCENTICEIDNCEAYTYREDIYIEDKYLEEQSGVYHFSLKDGKVSITKTETIKTDGMQSVSIAALTDYLFGKKEESIDSCETLTEEGKMLLKNICPLSENCIMEIV</sequence>
<dbReference type="SUPFAM" id="SSF55729">
    <property type="entry name" value="Acyl-CoA N-acyltransferases (Nat)"/>
    <property type="match status" value="1"/>
</dbReference>
<organism evidence="3 4">
    <name type="scientific">Anaerobutyricum hallii</name>
    <dbReference type="NCBI Taxonomy" id="39488"/>
    <lineage>
        <taxon>Bacteria</taxon>
        <taxon>Bacillati</taxon>
        <taxon>Bacillota</taxon>
        <taxon>Clostridia</taxon>
        <taxon>Lachnospirales</taxon>
        <taxon>Lachnospiraceae</taxon>
        <taxon>Anaerobutyricum</taxon>
    </lineage>
</organism>
<dbReference type="CDD" id="cd04301">
    <property type="entry name" value="NAT_SF"/>
    <property type="match status" value="1"/>
</dbReference>
<dbReference type="Proteomes" id="UP000095390">
    <property type="component" value="Unassembled WGS sequence"/>
</dbReference>
<keyword evidence="3" id="KW-0808">Transferase</keyword>
<keyword evidence="1" id="KW-0175">Coiled coil</keyword>
<dbReference type="Gene3D" id="3.40.630.30">
    <property type="match status" value="1"/>
</dbReference>
<dbReference type="InterPro" id="IPR000182">
    <property type="entry name" value="GNAT_dom"/>
</dbReference>
<evidence type="ECO:0000256" key="1">
    <source>
        <dbReference type="SAM" id="Coils"/>
    </source>
</evidence>
<proteinExistence type="predicted"/>
<evidence type="ECO:0000259" key="2">
    <source>
        <dbReference type="PROSITE" id="PS51186"/>
    </source>
</evidence>
<dbReference type="OrthoDB" id="2063981at2"/>
<dbReference type="SUPFAM" id="SSF55718">
    <property type="entry name" value="SCP-like"/>
    <property type="match status" value="1"/>
</dbReference>
<reference evidence="3 4" key="1">
    <citation type="submission" date="2015-09" db="EMBL/GenBank/DDBJ databases">
        <authorList>
            <consortium name="Pathogen Informatics"/>
        </authorList>
    </citation>
    <scope>NUCLEOTIDE SEQUENCE [LARGE SCALE GENOMIC DNA]</scope>
    <source>
        <strain evidence="3 4">2789STDY5834966</strain>
    </source>
</reference>
<feature type="coiled-coil region" evidence="1">
    <location>
        <begin position="355"/>
        <end position="382"/>
    </location>
</feature>